<dbReference type="InterPro" id="IPR011006">
    <property type="entry name" value="CheY-like_superfamily"/>
</dbReference>
<evidence type="ECO:0000256" key="2">
    <source>
        <dbReference type="ARBA" id="ARBA00012438"/>
    </source>
</evidence>
<evidence type="ECO:0000256" key="4">
    <source>
        <dbReference type="ARBA" id="ARBA00022679"/>
    </source>
</evidence>
<gene>
    <name evidence="11" type="ORF">AKJ09_07376</name>
</gene>
<dbReference type="SMART" id="SM00448">
    <property type="entry name" value="REC"/>
    <property type="match status" value="1"/>
</dbReference>
<dbReference type="InterPro" id="IPR000700">
    <property type="entry name" value="PAS-assoc_C"/>
</dbReference>
<dbReference type="InterPro" id="IPR036890">
    <property type="entry name" value="HATPase_C_sf"/>
</dbReference>
<dbReference type="SUPFAM" id="SSF55874">
    <property type="entry name" value="ATPase domain of HSP90 chaperone/DNA topoisomerase II/histidine kinase"/>
    <property type="match status" value="1"/>
</dbReference>
<comment type="catalytic activity">
    <reaction evidence="1">
        <text>ATP + protein L-histidine = ADP + protein N-phospho-L-histidine.</text>
        <dbReference type="EC" id="2.7.13.3"/>
    </reaction>
</comment>
<dbReference type="Pfam" id="PF13185">
    <property type="entry name" value="GAF_2"/>
    <property type="match status" value="2"/>
</dbReference>
<organism evidence="11 12">
    <name type="scientific">Labilithrix luteola</name>
    <dbReference type="NCBI Taxonomy" id="1391654"/>
    <lineage>
        <taxon>Bacteria</taxon>
        <taxon>Pseudomonadati</taxon>
        <taxon>Myxococcota</taxon>
        <taxon>Polyangia</taxon>
        <taxon>Polyangiales</taxon>
        <taxon>Labilitrichaceae</taxon>
        <taxon>Labilithrix</taxon>
    </lineage>
</organism>
<dbReference type="PROSITE" id="PS50112">
    <property type="entry name" value="PAS"/>
    <property type="match status" value="1"/>
</dbReference>
<dbReference type="InterPro" id="IPR004358">
    <property type="entry name" value="Sig_transdc_His_kin-like_C"/>
</dbReference>
<evidence type="ECO:0000259" key="7">
    <source>
        <dbReference type="PROSITE" id="PS50109"/>
    </source>
</evidence>
<dbReference type="InterPro" id="IPR029016">
    <property type="entry name" value="GAF-like_dom_sf"/>
</dbReference>
<dbReference type="InterPro" id="IPR003594">
    <property type="entry name" value="HATPase_dom"/>
</dbReference>
<accession>A0A0K1Q4R9</accession>
<proteinExistence type="predicted"/>
<keyword evidence="12" id="KW-1185">Reference proteome</keyword>
<evidence type="ECO:0000256" key="1">
    <source>
        <dbReference type="ARBA" id="ARBA00000085"/>
    </source>
</evidence>
<evidence type="ECO:0000313" key="11">
    <source>
        <dbReference type="EMBL" id="AKV00713.1"/>
    </source>
</evidence>
<dbReference type="FunFam" id="3.30.565.10:FF:000010">
    <property type="entry name" value="Sensor histidine kinase RcsC"/>
    <property type="match status" value="1"/>
</dbReference>
<dbReference type="EC" id="2.7.13.3" evidence="2"/>
<dbReference type="PROSITE" id="PS50113">
    <property type="entry name" value="PAC"/>
    <property type="match status" value="1"/>
</dbReference>
<dbReference type="InterPro" id="IPR003018">
    <property type="entry name" value="GAF"/>
</dbReference>
<dbReference type="Gene3D" id="3.40.50.2300">
    <property type="match status" value="1"/>
</dbReference>
<dbReference type="Pfam" id="PF01590">
    <property type="entry name" value="GAF"/>
    <property type="match status" value="1"/>
</dbReference>
<dbReference type="CDD" id="cd00130">
    <property type="entry name" value="PAS"/>
    <property type="match status" value="1"/>
</dbReference>
<dbReference type="Gene3D" id="1.10.287.130">
    <property type="match status" value="1"/>
</dbReference>
<dbReference type="AlphaFoldDB" id="A0A0K1Q4R9"/>
<dbReference type="SUPFAM" id="SSF55785">
    <property type="entry name" value="PYP-like sensor domain (PAS domain)"/>
    <property type="match status" value="1"/>
</dbReference>
<dbReference type="Gene3D" id="3.30.450.20">
    <property type="entry name" value="PAS domain"/>
    <property type="match status" value="1"/>
</dbReference>
<dbReference type="InterPro" id="IPR036097">
    <property type="entry name" value="HisK_dim/P_sf"/>
</dbReference>
<dbReference type="SUPFAM" id="SSF52172">
    <property type="entry name" value="CheY-like"/>
    <property type="match status" value="1"/>
</dbReference>
<dbReference type="SMART" id="SM00388">
    <property type="entry name" value="HisKA"/>
    <property type="match status" value="1"/>
</dbReference>
<feature type="domain" description="Histidine kinase" evidence="7">
    <location>
        <begin position="780"/>
        <end position="998"/>
    </location>
</feature>
<feature type="modified residue" description="4-aspartylphosphate" evidence="6">
    <location>
        <position position="1075"/>
    </location>
</feature>
<dbReference type="KEGG" id="llu:AKJ09_07376"/>
<feature type="domain" description="PAS" evidence="9">
    <location>
        <begin position="456"/>
        <end position="529"/>
    </location>
</feature>
<dbReference type="Proteomes" id="UP000064967">
    <property type="component" value="Chromosome"/>
</dbReference>
<dbReference type="SMART" id="SM00091">
    <property type="entry name" value="PAS"/>
    <property type="match status" value="1"/>
</dbReference>
<name>A0A0K1Q4R9_9BACT</name>
<dbReference type="GO" id="GO:0000155">
    <property type="term" value="F:phosphorelay sensor kinase activity"/>
    <property type="evidence" value="ECO:0007669"/>
    <property type="project" value="InterPro"/>
</dbReference>
<dbReference type="CDD" id="cd00082">
    <property type="entry name" value="HisKA"/>
    <property type="match status" value="1"/>
</dbReference>
<evidence type="ECO:0000256" key="5">
    <source>
        <dbReference type="ARBA" id="ARBA00022777"/>
    </source>
</evidence>
<dbReference type="Pfam" id="PF00072">
    <property type="entry name" value="Response_reg"/>
    <property type="match status" value="1"/>
</dbReference>
<dbReference type="PANTHER" id="PTHR43547:SF2">
    <property type="entry name" value="HYBRID SIGNAL TRANSDUCTION HISTIDINE KINASE C"/>
    <property type="match status" value="1"/>
</dbReference>
<dbReference type="InterPro" id="IPR035965">
    <property type="entry name" value="PAS-like_dom_sf"/>
</dbReference>
<keyword evidence="5" id="KW-0418">Kinase</keyword>
<dbReference type="PANTHER" id="PTHR43547">
    <property type="entry name" value="TWO-COMPONENT HISTIDINE KINASE"/>
    <property type="match status" value="1"/>
</dbReference>
<dbReference type="PROSITE" id="PS50109">
    <property type="entry name" value="HIS_KIN"/>
    <property type="match status" value="1"/>
</dbReference>
<dbReference type="InterPro" id="IPR013656">
    <property type="entry name" value="PAS_4"/>
</dbReference>
<reference evidence="11 12" key="1">
    <citation type="submission" date="2015-08" db="EMBL/GenBank/DDBJ databases">
        <authorList>
            <person name="Babu N.S."/>
            <person name="Beckwith C.J."/>
            <person name="Beseler K.G."/>
            <person name="Brison A."/>
            <person name="Carone J.V."/>
            <person name="Caskin T.P."/>
            <person name="Diamond M."/>
            <person name="Durham M.E."/>
            <person name="Foxe J.M."/>
            <person name="Go M."/>
            <person name="Henderson B.A."/>
            <person name="Jones I.B."/>
            <person name="McGettigan J.A."/>
            <person name="Micheletti S.J."/>
            <person name="Nasrallah M.E."/>
            <person name="Ortiz D."/>
            <person name="Piller C.R."/>
            <person name="Privatt S.R."/>
            <person name="Schneider S.L."/>
            <person name="Sharp S."/>
            <person name="Smith T.C."/>
            <person name="Stanton J.D."/>
            <person name="Ullery H.E."/>
            <person name="Wilson R.J."/>
            <person name="Serrano M.G."/>
            <person name="Buck G."/>
            <person name="Lee V."/>
            <person name="Wang Y."/>
            <person name="Carvalho R."/>
            <person name="Voegtly L."/>
            <person name="Shi R."/>
            <person name="Duckworth R."/>
            <person name="Johnson A."/>
            <person name="Loviza R."/>
            <person name="Walstead R."/>
            <person name="Shah Z."/>
            <person name="Kiflezghi M."/>
            <person name="Wade K."/>
            <person name="Ball S.L."/>
            <person name="Bradley K.W."/>
            <person name="Asai D.J."/>
            <person name="Bowman C.A."/>
            <person name="Russell D.A."/>
            <person name="Pope W.H."/>
            <person name="Jacobs-Sera D."/>
            <person name="Hendrix R.W."/>
            <person name="Hatfull G.F."/>
        </authorList>
    </citation>
    <scope>NUCLEOTIDE SEQUENCE [LARGE SCALE GENOMIC DNA]</scope>
    <source>
        <strain evidence="11 12">DSM 27648</strain>
    </source>
</reference>
<dbReference type="PATRIC" id="fig|1391654.3.peg.7493"/>
<dbReference type="CDD" id="cd17580">
    <property type="entry name" value="REC_2_DhkD-like"/>
    <property type="match status" value="1"/>
</dbReference>
<dbReference type="PRINTS" id="PR00344">
    <property type="entry name" value="BCTRLSENSOR"/>
</dbReference>
<dbReference type="Gene3D" id="3.30.565.10">
    <property type="entry name" value="Histidine kinase-like ATPase, C-terminal domain"/>
    <property type="match status" value="1"/>
</dbReference>
<dbReference type="Gene3D" id="3.30.450.40">
    <property type="match status" value="3"/>
</dbReference>
<dbReference type="RefSeq" id="WP_169928082.1">
    <property type="nucleotide sequence ID" value="NZ_CP012333.1"/>
</dbReference>
<dbReference type="InterPro" id="IPR001789">
    <property type="entry name" value="Sig_transdc_resp-reg_receiver"/>
</dbReference>
<evidence type="ECO:0000256" key="6">
    <source>
        <dbReference type="PROSITE-ProRule" id="PRU00169"/>
    </source>
</evidence>
<dbReference type="SUPFAM" id="SSF47384">
    <property type="entry name" value="Homodimeric domain of signal transducing histidine kinase"/>
    <property type="match status" value="1"/>
</dbReference>
<dbReference type="Pfam" id="PF02518">
    <property type="entry name" value="HATPase_c"/>
    <property type="match status" value="1"/>
</dbReference>
<keyword evidence="3 6" id="KW-0597">Phosphoprotein</keyword>
<evidence type="ECO:0000259" key="10">
    <source>
        <dbReference type="PROSITE" id="PS50113"/>
    </source>
</evidence>
<feature type="domain" description="Response regulatory" evidence="8">
    <location>
        <begin position="1026"/>
        <end position="1144"/>
    </location>
</feature>
<evidence type="ECO:0000313" key="12">
    <source>
        <dbReference type="Proteomes" id="UP000064967"/>
    </source>
</evidence>
<dbReference type="Pfam" id="PF08448">
    <property type="entry name" value="PAS_4"/>
    <property type="match status" value="1"/>
</dbReference>
<dbReference type="SUPFAM" id="SSF55781">
    <property type="entry name" value="GAF domain-like"/>
    <property type="match status" value="3"/>
</dbReference>
<protein>
    <recommendedName>
        <fullName evidence="2">histidine kinase</fullName>
        <ecNumber evidence="2">2.7.13.3</ecNumber>
    </recommendedName>
</protein>
<dbReference type="EMBL" id="CP012333">
    <property type="protein sequence ID" value="AKV00713.1"/>
    <property type="molecule type" value="Genomic_DNA"/>
</dbReference>
<dbReference type="InterPro" id="IPR000014">
    <property type="entry name" value="PAS"/>
</dbReference>
<dbReference type="Pfam" id="PF00512">
    <property type="entry name" value="HisKA"/>
    <property type="match status" value="1"/>
</dbReference>
<sequence length="1150" mass="124383">MRTSNLRELLVPAVTTATAAAMKLGIGDPLGREAPYLLLGAAVAISGWLAGPRAALFATALGAGVVGHFLRPVELAAQSNASIQLAVFAIEGLAIVAVVAAMTRAREHARESANRLARLQKLTAAVAATRTLDEVASVLVQEGVEALGANAGTIVVERADGKLEVVASAGPEAHVIEELGALDKDAPFPSVEAFRTRSSQWIENADEYARTHERLMQAVGKRELGAVVALPLEADGNALGGLSFRFDRPRKFPEHQRSLMTTFAAQASQTIVRSKLFAAEAAARRRLEVLSGLADALANAESRQEVVDVVIHSGVRAMGAQTCVLYDYDDREAALVLIGQMGTAPEVLEQVGYVPFYSDMAFAKIVRQRSRIWIENREEYAKVFPHLLDLKTTAPRALALWCLPLVAENRVIGLLAMGHYTPRTFSAEDRAYVETFAKQCAQALRRAQRLEREREARIGLLTILRSIGDAVVTTDIQGRVTLMNPVAERLTGWDEGRSMGLPLEEIFNVVDRRTRAIVESPVERVLTKGSVVAQADDTVLINAETGHETPVDHTAAPLRDENGSIEGVVLVFRDASLKKEEERRRMFLGEVSSTLTASLDTRTILDRVTRVLVPELADWAIVDVLNAANDRLEVVASRAATDEKARALSEIRRRFMHGLEDTTGPANVVKTGKLEFYPDISDEAIDGFAKNNDHARLLKILGVHSVINVPLKTHGTTFGALSLGHDGSGRRFSQEEADFVAEVANRIAIAVDNARLFAAEQQARESADLANRSKDEFLATVSHELRTPLSAILGWSRLLTSHDVAHDKQARAIETIERNAVAMAQLIEDLLDISRIISGKMRLDAKPIDLRKAIEAAIESVRPTADGRKVEIDATLGDSEIRVQGDAARLQQVVWNLLSNAVKFTPPSGRVSIALHKEAGTAVIDVKDTGRGIAPSFLPQVFDPFRQADGTITRKHGGLGLGLAIVRRLVDMHGGVVEANSEGLGRGATFTVRLPRTASSIGDRVSNRSRMPPSASERPPALDGLRVLVVDDDEDMRMLLSTVLEECGAKVTRAGSANEAMAAIQRSTPDVLISDVGMPGEDGYELITKVRKLPPGRGGDVPAAALTAYARVEDRKRALDAGFMTHVPKPVEPDELVSVVAELAQHGAVR</sequence>
<feature type="domain" description="PAC" evidence="10">
    <location>
        <begin position="534"/>
        <end position="587"/>
    </location>
</feature>
<evidence type="ECO:0000259" key="8">
    <source>
        <dbReference type="PROSITE" id="PS50110"/>
    </source>
</evidence>
<dbReference type="PROSITE" id="PS50110">
    <property type="entry name" value="RESPONSE_REGULATORY"/>
    <property type="match status" value="1"/>
</dbReference>
<evidence type="ECO:0000256" key="3">
    <source>
        <dbReference type="ARBA" id="ARBA00022553"/>
    </source>
</evidence>
<dbReference type="InterPro" id="IPR005467">
    <property type="entry name" value="His_kinase_dom"/>
</dbReference>
<dbReference type="InterPro" id="IPR003661">
    <property type="entry name" value="HisK_dim/P_dom"/>
</dbReference>
<evidence type="ECO:0000259" key="9">
    <source>
        <dbReference type="PROSITE" id="PS50112"/>
    </source>
</evidence>
<dbReference type="STRING" id="1391654.AKJ09_07376"/>
<dbReference type="SMART" id="SM00065">
    <property type="entry name" value="GAF"/>
    <property type="match status" value="3"/>
</dbReference>
<dbReference type="CDD" id="cd16922">
    <property type="entry name" value="HATPase_EvgS-ArcB-TorS-like"/>
    <property type="match status" value="1"/>
</dbReference>
<dbReference type="NCBIfam" id="TIGR00229">
    <property type="entry name" value="sensory_box"/>
    <property type="match status" value="1"/>
</dbReference>
<keyword evidence="4" id="KW-0808">Transferase</keyword>
<dbReference type="SMART" id="SM00387">
    <property type="entry name" value="HATPase_c"/>
    <property type="match status" value="1"/>
</dbReference>